<dbReference type="AlphaFoldDB" id="A0AAD2HHJ7"/>
<feature type="compositionally biased region" description="Polar residues" evidence="1">
    <location>
        <begin position="212"/>
        <end position="240"/>
    </location>
</feature>
<comment type="caution">
    <text evidence="3">The sequence shown here is derived from an EMBL/GenBank/DDBJ whole genome shotgun (WGS) entry which is preliminary data.</text>
</comment>
<feature type="region of interest" description="Disordered" evidence="1">
    <location>
        <begin position="212"/>
        <end position="247"/>
    </location>
</feature>
<feature type="transmembrane region" description="Helical" evidence="2">
    <location>
        <begin position="89"/>
        <end position="107"/>
    </location>
</feature>
<keyword evidence="2" id="KW-0472">Membrane</keyword>
<dbReference type="PANTHER" id="PTHR40465">
    <property type="entry name" value="CHROMOSOME 1, WHOLE GENOME SHOTGUN SEQUENCE"/>
    <property type="match status" value="1"/>
</dbReference>
<evidence type="ECO:0000256" key="1">
    <source>
        <dbReference type="SAM" id="MobiDB-lite"/>
    </source>
</evidence>
<evidence type="ECO:0000313" key="3">
    <source>
        <dbReference type="EMBL" id="CAK5275146.1"/>
    </source>
</evidence>
<protein>
    <submittedName>
        <fullName evidence="3">Uncharacterized protein</fullName>
    </submittedName>
</protein>
<sequence length="357" mass="38797">MATSVHAEAPLSALFVGVMLTTIFYGVTLYQASTYYRTYTNDPRHMKFIVALLLLLDTTQVSLAFASLYGYAISFHEDSAMLGDVSSPFIASMVVTSAIAFLVQLIYAYRIWRLSAGNAYLTTLVLALSFVSLGSSMAMTARTICNPRWDATRVNDLPAGMILASILSCDLLIAASQVWLFHRHRMKRGRLLAFFTLRRRSVSVSLVDGQARGSTSTEIPRPSVTSSPLDGRPSNESIPTKTGGIGAEAGTEDDVCQLGALLTTLTTLVINVGLLTSVDATFFFVLFLMCPQSGAFLVPYILLSNCEPVSRSMPFGSQLTCCGAGYVNSFLSILNSRRILRDLAENPDLPESFVLDV</sequence>
<feature type="transmembrane region" description="Helical" evidence="2">
    <location>
        <begin position="48"/>
        <end position="69"/>
    </location>
</feature>
<dbReference type="PANTHER" id="PTHR40465:SF1">
    <property type="entry name" value="DUF6534 DOMAIN-CONTAINING PROTEIN"/>
    <property type="match status" value="1"/>
</dbReference>
<feature type="transmembrane region" description="Helical" evidence="2">
    <location>
        <begin position="282"/>
        <end position="303"/>
    </location>
</feature>
<feature type="transmembrane region" description="Helical" evidence="2">
    <location>
        <begin position="119"/>
        <end position="139"/>
    </location>
</feature>
<dbReference type="EMBL" id="CAVNYO010000405">
    <property type="protein sequence ID" value="CAK5275146.1"/>
    <property type="molecule type" value="Genomic_DNA"/>
</dbReference>
<feature type="transmembrane region" description="Helical" evidence="2">
    <location>
        <begin position="258"/>
        <end position="276"/>
    </location>
</feature>
<evidence type="ECO:0000313" key="4">
    <source>
        <dbReference type="Proteomes" id="UP001295794"/>
    </source>
</evidence>
<organism evidence="3 4">
    <name type="scientific">Mycena citricolor</name>
    <dbReference type="NCBI Taxonomy" id="2018698"/>
    <lineage>
        <taxon>Eukaryota</taxon>
        <taxon>Fungi</taxon>
        <taxon>Dikarya</taxon>
        <taxon>Basidiomycota</taxon>
        <taxon>Agaricomycotina</taxon>
        <taxon>Agaricomycetes</taxon>
        <taxon>Agaricomycetidae</taxon>
        <taxon>Agaricales</taxon>
        <taxon>Marasmiineae</taxon>
        <taxon>Mycenaceae</taxon>
        <taxon>Mycena</taxon>
    </lineage>
</organism>
<accession>A0AAD2HHJ7</accession>
<feature type="transmembrane region" description="Helical" evidence="2">
    <location>
        <begin position="12"/>
        <end position="36"/>
    </location>
</feature>
<keyword evidence="2" id="KW-0812">Transmembrane</keyword>
<keyword evidence="4" id="KW-1185">Reference proteome</keyword>
<proteinExistence type="predicted"/>
<keyword evidence="2" id="KW-1133">Transmembrane helix</keyword>
<feature type="transmembrane region" description="Helical" evidence="2">
    <location>
        <begin position="159"/>
        <end position="181"/>
    </location>
</feature>
<reference evidence="3" key="1">
    <citation type="submission" date="2023-11" db="EMBL/GenBank/DDBJ databases">
        <authorList>
            <person name="De Vega J J."/>
            <person name="De Vega J J."/>
        </authorList>
    </citation>
    <scope>NUCLEOTIDE SEQUENCE</scope>
</reference>
<name>A0AAD2HHJ7_9AGAR</name>
<evidence type="ECO:0000256" key="2">
    <source>
        <dbReference type="SAM" id="Phobius"/>
    </source>
</evidence>
<gene>
    <name evidence="3" type="ORF">MYCIT1_LOCUS22729</name>
</gene>
<dbReference type="Proteomes" id="UP001295794">
    <property type="component" value="Unassembled WGS sequence"/>
</dbReference>